<reference evidence="2 3" key="1">
    <citation type="submission" date="2024-04" db="EMBL/GenBank/DDBJ databases">
        <title>Screening of coral probiotics and analysis of their probiotic properties.</title>
        <authorList>
            <person name="Wang S."/>
        </authorList>
    </citation>
    <scope>NUCLEOTIDE SEQUENCE [LARGE SCALE GENOMIC DNA]</scope>
    <source>
        <strain evidence="2 3">GXU-Z9</strain>
    </source>
</reference>
<evidence type="ECO:0000313" key="3">
    <source>
        <dbReference type="Proteomes" id="UP001472074"/>
    </source>
</evidence>
<organism evidence="2 3">
    <name type="scientific">Cytobacillus pseudoceanisediminis</name>
    <dbReference type="NCBI Taxonomy" id="3051614"/>
    <lineage>
        <taxon>Bacteria</taxon>
        <taxon>Bacillati</taxon>
        <taxon>Bacillota</taxon>
        <taxon>Bacilli</taxon>
        <taxon>Bacillales</taxon>
        <taxon>Bacillaceae</taxon>
        <taxon>Cytobacillus</taxon>
    </lineage>
</organism>
<dbReference type="EMBL" id="CP151651">
    <property type="protein sequence ID" value="WZP08315.1"/>
    <property type="molecule type" value="Genomic_DNA"/>
</dbReference>
<evidence type="ECO:0000256" key="1">
    <source>
        <dbReference type="SAM" id="Phobius"/>
    </source>
</evidence>
<gene>
    <name evidence="2" type="ORF">AADC60_04035</name>
</gene>
<sequence>MFKIKKNKLIKWGVGFFFTLTILLFFDKWKLYKEEKPPTPKISIEGREAPVVLYDYVWNGTEKTNELTQSSLLNSTESVESLSINPYSELQVSFTEKPNKLSISRWEPGIEKESNEQEKSSYYISNRIGTGFYIVRAEWDEGEATYITKLNTKKIVSYQQILSPKKGGYTVIGLDAKSASGLDISRDFLDANIRAGIISGELDYLKRAYPELNIKNFQPIMY</sequence>
<keyword evidence="1" id="KW-0472">Membrane</keyword>
<proteinExistence type="predicted"/>
<evidence type="ECO:0000313" key="2">
    <source>
        <dbReference type="EMBL" id="WZP08315.1"/>
    </source>
</evidence>
<accession>A0ABZ2ZJJ9</accession>
<keyword evidence="1" id="KW-0812">Transmembrane</keyword>
<name>A0ABZ2ZJJ9_9BACI</name>
<keyword evidence="3" id="KW-1185">Reference proteome</keyword>
<feature type="transmembrane region" description="Helical" evidence="1">
    <location>
        <begin position="9"/>
        <end position="26"/>
    </location>
</feature>
<protein>
    <submittedName>
        <fullName evidence="2">Uncharacterized protein</fullName>
    </submittedName>
</protein>
<keyword evidence="1" id="KW-1133">Transmembrane helix</keyword>
<dbReference type="Proteomes" id="UP001472074">
    <property type="component" value="Chromosome"/>
</dbReference>
<dbReference type="RefSeq" id="WP_342025948.1">
    <property type="nucleotide sequence ID" value="NZ_CP151651.1"/>
</dbReference>